<evidence type="ECO:0000313" key="20">
    <source>
        <dbReference type="EMBL" id="PWN45579.1"/>
    </source>
</evidence>
<evidence type="ECO:0000259" key="19">
    <source>
        <dbReference type="Pfam" id="PF00755"/>
    </source>
</evidence>
<dbReference type="GO" id="GO:0005777">
    <property type="term" value="C:peroxisome"/>
    <property type="evidence" value="ECO:0007669"/>
    <property type="project" value="UniProtKB-SubCell"/>
</dbReference>
<keyword evidence="21" id="KW-1185">Reference proteome</keyword>
<dbReference type="RefSeq" id="XP_025372739.1">
    <property type="nucleotide sequence ID" value="XM_025515812.1"/>
</dbReference>
<keyword evidence="9" id="KW-0443">Lipid metabolism</keyword>
<evidence type="ECO:0000256" key="11">
    <source>
        <dbReference type="ARBA" id="ARBA00023136"/>
    </source>
</evidence>
<keyword evidence="12" id="KW-0576">Peroxisome</keyword>
<dbReference type="PANTHER" id="PTHR22589">
    <property type="entry name" value="CARNITINE O-ACYLTRANSFERASE"/>
    <property type="match status" value="1"/>
</dbReference>
<evidence type="ECO:0000256" key="5">
    <source>
        <dbReference type="ARBA" id="ARBA00022679"/>
    </source>
</evidence>
<feature type="domain" description="Choline/carnitine acyltransferase" evidence="19">
    <location>
        <begin position="25"/>
        <end position="577"/>
    </location>
</feature>
<feature type="active site" description="Proton acceptor" evidence="18">
    <location>
        <position position="324"/>
    </location>
</feature>
<evidence type="ECO:0000313" key="21">
    <source>
        <dbReference type="Proteomes" id="UP000245783"/>
    </source>
</evidence>
<dbReference type="PANTHER" id="PTHR22589:SF103">
    <property type="entry name" value="CARNITINE O-ACETYL-TRANSFERASE, ISOFORM A-RELATED"/>
    <property type="match status" value="1"/>
</dbReference>
<keyword evidence="5 20" id="KW-0808">Transferase</keyword>
<dbReference type="InterPro" id="IPR000542">
    <property type="entry name" value="Carn_acyl_trans"/>
</dbReference>
<dbReference type="STRING" id="1522189.A0A316W6W3"/>
<evidence type="ECO:0000256" key="3">
    <source>
        <dbReference type="ARBA" id="ARBA00005232"/>
    </source>
</evidence>
<sequence length="611" mass="67177">MLLKADTVAGGKGPLLAGQSSLPSLPVPPLEQTFKKYLRTTEPHLSSAEYEATKKAVESALSGSDSKTFGELQKRLQARAADPKQEGNWLAAWWNEAAYMGYRDPVVPYVSYFYAHKDDKNRKTGVSRAASQLKAILAFRKLVESEELTPEKTKAGPMCSASYPWMFNSCRLPVKPVDQATKADPRENNHVVVAHKGHFYEFELVVDGQELSASEIESQLQAVLAENVEAAAKPIGALTSDNRDKWTDAREALLAVGNGGGAKNKDALARIESAVIVVALDEAPVRTIEERSWALWWGDGKNRFYDKQQLIVSSNGKSGYMGEHSTMDGTPTLRMNDFVLSALAANKIDLGATGTRDSFPKPKRLEWQLDGNVEARIEDSLKAFEALKAKHDLAILDFQGYGKEAIKKYKCSPDAWVQMVIQLAYFKMFGKPCPTYESAQTRKFKFGRTETIRSASAESLAFVKAMEADGASDEERAKLFQAAVKQHLTYAKEAADGQGVDRHLFGLKKLLKEGEALPELYKDAAYAKTSNWNLSTSQISSESFDAWGYGEVVPDGFGCAYAIKSNALTFTLTSLKLDAPALRHYINESALELRDLHDRLAAKSSGGGAKL</sequence>
<dbReference type="InterPro" id="IPR023213">
    <property type="entry name" value="CAT-like_dom_sf"/>
</dbReference>
<dbReference type="FunFam" id="3.30.559.70:FF:000007">
    <property type="entry name" value="Carnitine O-acetyltransferase, mitochondrial"/>
    <property type="match status" value="1"/>
</dbReference>
<evidence type="ECO:0000256" key="16">
    <source>
        <dbReference type="ARBA" id="ARBA00066910"/>
    </source>
</evidence>
<evidence type="ECO:0000256" key="17">
    <source>
        <dbReference type="ARBA" id="ARBA00073438"/>
    </source>
</evidence>
<dbReference type="Proteomes" id="UP000245783">
    <property type="component" value="Unassembled WGS sequence"/>
</dbReference>
<comment type="function">
    <text evidence="15">Carnitine acetylase is specific for short chain fatty acids. Carnitine acetylase seems to affect the flux through the pyruvate dehydrogenase complex. It may be involved as well in the transport of acetyl-CoA into mitochondria.</text>
</comment>
<dbReference type="GO" id="GO:0005743">
    <property type="term" value="C:mitochondrial inner membrane"/>
    <property type="evidence" value="ECO:0007669"/>
    <property type="project" value="UniProtKB-SubCell"/>
</dbReference>
<dbReference type="EC" id="2.3.1.7" evidence="16"/>
<evidence type="ECO:0000256" key="2">
    <source>
        <dbReference type="ARBA" id="ARBA00004443"/>
    </source>
</evidence>
<evidence type="ECO:0000256" key="7">
    <source>
        <dbReference type="ARBA" id="ARBA00022832"/>
    </source>
</evidence>
<name>A0A316W6W3_9BASI</name>
<dbReference type="GeneID" id="37037682"/>
<keyword evidence="7" id="KW-0276">Fatty acid metabolism</keyword>
<keyword evidence="13 20" id="KW-0012">Acyltransferase</keyword>
<keyword evidence="8" id="KW-0809">Transit peptide</keyword>
<dbReference type="Pfam" id="PF00755">
    <property type="entry name" value="Carn_acyltransf"/>
    <property type="match status" value="1"/>
</dbReference>
<protein>
    <recommendedName>
        <fullName evidence="17">Carnitine O-acetyltransferase, mitochondrial</fullName>
        <ecNumber evidence="16">2.3.1.7</ecNumber>
    </recommendedName>
</protein>
<accession>A0A316W6W3</accession>
<evidence type="ECO:0000256" key="13">
    <source>
        <dbReference type="ARBA" id="ARBA00023315"/>
    </source>
</evidence>
<evidence type="ECO:0000256" key="9">
    <source>
        <dbReference type="ARBA" id="ARBA00023098"/>
    </source>
</evidence>
<evidence type="ECO:0000256" key="18">
    <source>
        <dbReference type="PIRSR" id="PIRSR600542-1"/>
    </source>
</evidence>
<evidence type="ECO:0000256" key="4">
    <source>
        <dbReference type="ARBA" id="ARBA00022448"/>
    </source>
</evidence>
<dbReference type="GO" id="GO:0004092">
    <property type="term" value="F:carnitine O-acetyltransferase activity"/>
    <property type="evidence" value="ECO:0007669"/>
    <property type="project" value="UniProtKB-EC"/>
</dbReference>
<comment type="catalytic activity">
    <reaction evidence="14">
        <text>(R)-carnitine + acetyl-CoA = O-acetyl-(R)-carnitine + CoA</text>
        <dbReference type="Rhea" id="RHEA:21136"/>
        <dbReference type="ChEBI" id="CHEBI:16347"/>
        <dbReference type="ChEBI" id="CHEBI:57287"/>
        <dbReference type="ChEBI" id="CHEBI:57288"/>
        <dbReference type="ChEBI" id="CHEBI:57589"/>
        <dbReference type="EC" id="2.3.1.7"/>
    </reaction>
</comment>
<keyword evidence="4" id="KW-0813">Transport</keyword>
<evidence type="ECO:0000256" key="1">
    <source>
        <dbReference type="ARBA" id="ARBA00004275"/>
    </source>
</evidence>
<dbReference type="OrthoDB" id="240216at2759"/>
<dbReference type="AlphaFoldDB" id="A0A316W6W3"/>
<evidence type="ECO:0000256" key="8">
    <source>
        <dbReference type="ARBA" id="ARBA00022946"/>
    </source>
</evidence>
<comment type="similarity">
    <text evidence="3">Belongs to the carnitine/choline acetyltransferase family.</text>
</comment>
<dbReference type="Gene3D" id="3.30.559.70">
    <property type="entry name" value="Choline/Carnitine o-acyltransferase, domain 2"/>
    <property type="match status" value="1"/>
</dbReference>
<dbReference type="Gene3D" id="3.30.559.10">
    <property type="entry name" value="Chloramphenicol acetyltransferase-like domain"/>
    <property type="match status" value="1"/>
</dbReference>
<dbReference type="GO" id="GO:0009437">
    <property type="term" value="P:carnitine metabolic process"/>
    <property type="evidence" value="ECO:0007669"/>
    <property type="project" value="TreeGrafter"/>
</dbReference>
<evidence type="ECO:0000256" key="15">
    <source>
        <dbReference type="ARBA" id="ARBA00053195"/>
    </source>
</evidence>
<organism evidence="20 21">
    <name type="scientific">Ceraceosorus guamensis</name>
    <dbReference type="NCBI Taxonomy" id="1522189"/>
    <lineage>
        <taxon>Eukaryota</taxon>
        <taxon>Fungi</taxon>
        <taxon>Dikarya</taxon>
        <taxon>Basidiomycota</taxon>
        <taxon>Ustilaginomycotina</taxon>
        <taxon>Exobasidiomycetes</taxon>
        <taxon>Ceraceosorales</taxon>
        <taxon>Ceraceosoraceae</taxon>
        <taxon>Ceraceosorus</taxon>
    </lineage>
</organism>
<comment type="subcellular location">
    <subcellularLocation>
        <location evidence="2">Mitochondrion inner membrane</location>
        <topology evidence="2">Peripheral membrane protein</topology>
        <orientation evidence="2">Matrix side</orientation>
    </subcellularLocation>
    <subcellularLocation>
        <location evidence="1">Peroxisome</location>
    </subcellularLocation>
</comment>
<dbReference type="SUPFAM" id="SSF52777">
    <property type="entry name" value="CoA-dependent acyltransferases"/>
    <property type="match status" value="2"/>
</dbReference>
<dbReference type="InterPro" id="IPR042231">
    <property type="entry name" value="Cho/carn_acyl_trans_2"/>
</dbReference>
<dbReference type="GO" id="GO:0006631">
    <property type="term" value="P:fatty acid metabolic process"/>
    <property type="evidence" value="ECO:0007669"/>
    <property type="project" value="UniProtKB-KW"/>
</dbReference>
<evidence type="ECO:0000256" key="6">
    <source>
        <dbReference type="ARBA" id="ARBA00022792"/>
    </source>
</evidence>
<keyword evidence="6" id="KW-0999">Mitochondrion inner membrane</keyword>
<evidence type="ECO:0000256" key="12">
    <source>
        <dbReference type="ARBA" id="ARBA00023140"/>
    </source>
</evidence>
<evidence type="ECO:0000256" key="14">
    <source>
        <dbReference type="ARBA" id="ARBA00052702"/>
    </source>
</evidence>
<proteinExistence type="inferred from homology"/>
<reference evidence="20 21" key="1">
    <citation type="journal article" date="2018" name="Mol. Biol. Evol.">
        <title>Broad Genomic Sampling Reveals a Smut Pathogenic Ancestry of the Fungal Clade Ustilaginomycotina.</title>
        <authorList>
            <person name="Kijpornyongpan T."/>
            <person name="Mondo S.J."/>
            <person name="Barry K."/>
            <person name="Sandor L."/>
            <person name="Lee J."/>
            <person name="Lipzen A."/>
            <person name="Pangilinan J."/>
            <person name="LaButti K."/>
            <person name="Hainaut M."/>
            <person name="Henrissat B."/>
            <person name="Grigoriev I.V."/>
            <person name="Spatafora J.W."/>
            <person name="Aime M.C."/>
        </authorList>
    </citation>
    <scope>NUCLEOTIDE SEQUENCE [LARGE SCALE GENOMIC DNA]</scope>
    <source>
        <strain evidence="20 21">MCA 4658</strain>
    </source>
</reference>
<keyword evidence="10" id="KW-0496">Mitochondrion</keyword>
<evidence type="ECO:0000256" key="10">
    <source>
        <dbReference type="ARBA" id="ARBA00023128"/>
    </source>
</evidence>
<dbReference type="InParanoid" id="A0A316W6W3"/>
<keyword evidence="11" id="KW-0472">Membrane</keyword>
<dbReference type="EMBL" id="KZ819354">
    <property type="protein sequence ID" value="PWN45579.1"/>
    <property type="molecule type" value="Genomic_DNA"/>
</dbReference>
<dbReference type="InterPro" id="IPR039551">
    <property type="entry name" value="Cho/carn_acyl_trans"/>
</dbReference>
<gene>
    <name evidence="20" type="ORF">IE81DRAFT_344482</name>
</gene>